<evidence type="ECO:0000313" key="3">
    <source>
        <dbReference type="Proteomes" id="UP000639606"/>
    </source>
</evidence>
<accession>A0A918AN42</accession>
<feature type="transmembrane region" description="Helical" evidence="1">
    <location>
        <begin position="12"/>
        <end position="32"/>
    </location>
</feature>
<proteinExistence type="predicted"/>
<reference evidence="2" key="2">
    <citation type="submission" date="2020-09" db="EMBL/GenBank/DDBJ databases">
        <authorList>
            <person name="Sun Q."/>
            <person name="Ohkuma M."/>
        </authorList>
    </citation>
    <scope>NUCLEOTIDE SEQUENCE</scope>
    <source>
        <strain evidence="2">JCM 3313</strain>
    </source>
</reference>
<evidence type="ECO:0000313" key="2">
    <source>
        <dbReference type="EMBL" id="GGP61452.1"/>
    </source>
</evidence>
<sequence>MRGNDPSGPSDSASGLTSRFSGVVAVVAGSFLRDSACPDRPPVRWHWVAGALLLALAVAISAL</sequence>
<keyword evidence="1" id="KW-0812">Transmembrane</keyword>
<dbReference type="EMBL" id="BMRG01000006">
    <property type="protein sequence ID" value="GGP61452.1"/>
    <property type="molecule type" value="Genomic_DNA"/>
</dbReference>
<reference evidence="2" key="1">
    <citation type="journal article" date="2014" name="Int. J. Syst. Evol. Microbiol.">
        <title>Complete genome sequence of Corynebacterium casei LMG S-19264T (=DSM 44701T), isolated from a smear-ripened cheese.</title>
        <authorList>
            <consortium name="US DOE Joint Genome Institute (JGI-PGF)"/>
            <person name="Walter F."/>
            <person name="Albersmeier A."/>
            <person name="Kalinowski J."/>
            <person name="Ruckert C."/>
        </authorList>
    </citation>
    <scope>NUCLEOTIDE SEQUENCE</scope>
    <source>
        <strain evidence="2">JCM 3313</strain>
    </source>
</reference>
<gene>
    <name evidence="2" type="ORF">GCM10010185_37510</name>
</gene>
<keyword evidence="3" id="KW-1185">Reference proteome</keyword>
<keyword evidence="1" id="KW-0472">Membrane</keyword>
<organism evidence="2 3">
    <name type="scientific">Saccharothrix coeruleofusca</name>
    <dbReference type="NCBI Taxonomy" id="33919"/>
    <lineage>
        <taxon>Bacteria</taxon>
        <taxon>Bacillati</taxon>
        <taxon>Actinomycetota</taxon>
        <taxon>Actinomycetes</taxon>
        <taxon>Pseudonocardiales</taxon>
        <taxon>Pseudonocardiaceae</taxon>
        <taxon>Saccharothrix</taxon>
    </lineage>
</organism>
<dbReference type="AlphaFoldDB" id="A0A918AN42"/>
<comment type="caution">
    <text evidence="2">The sequence shown here is derived from an EMBL/GenBank/DDBJ whole genome shotgun (WGS) entry which is preliminary data.</text>
</comment>
<evidence type="ECO:0000256" key="1">
    <source>
        <dbReference type="SAM" id="Phobius"/>
    </source>
</evidence>
<dbReference type="Proteomes" id="UP000639606">
    <property type="component" value="Unassembled WGS sequence"/>
</dbReference>
<feature type="transmembrane region" description="Helical" evidence="1">
    <location>
        <begin position="44"/>
        <end position="62"/>
    </location>
</feature>
<name>A0A918AN42_9PSEU</name>
<keyword evidence="1" id="KW-1133">Transmembrane helix</keyword>
<protein>
    <submittedName>
        <fullName evidence="2">Uncharacterized protein</fullName>
    </submittedName>
</protein>